<dbReference type="EMBL" id="RHJS01000002">
    <property type="protein sequence ID" value="RRK33657.1"/>
    <property type="molecule type" value="Genomic_DNA"/>
</dbReference>
<dbReference type="InterPro" id="IPR019657">
    <property type="entry name" value="ComFB"/>
</dbReference>
<feature type="region of interest" description="Disordered" evidence="1">
    <location>
        <begin position="1"/>
        <end position="71"/>
    </location>
</feature>
<evidence type="ECO:0000313" key="2">
    <source>
        <dbReference type="EMBL" id="RRK33657.1"/>
    </source>
</evidence>
<reference evidence="2" key="1">
    <citation type="submission" date="2018-10" db="EMBL/GenBank/DDBJ databases">
        <title>Schaedlerella arabinophila gen. nov. sp. nov., isolated from the mouse intestinal tract and comparative analysis with the genome of the closely related altered Schaedler flora strain ASF502.</title>
        <authorList>
            <person name="Miyake S."/>
            <person name="Soh M."/>
            <person name="Seedorf H."/>
        </authorList>
    </citation>
    <scope>NUCLEOTIDE SEQUENCE [LARGE SCALE GENOMIC DNA]</scope>
    <source>
        <strain evidence="2">DSM 106076</strain>
    </source>
</reference>
<dbReference type="RefSeq" id="WP_125128884.1">
    <property type="nucleotide sequence ID" value="NZ_RHJS01000002.1"/>
</dbReference>
<protein>
    <recommendedName>
        <fullName evidence="4">Late competence development protein ComFB</fullName>
    </recommendedName>
</protein>
<feature type="compositionally biased region" description="Polar residues" evidence="1">
    <location>
        <begin position="224"/>
        <end position="245"/>
    </location>
</feature>
<evidence type="ECO:0008006" key="4">
    <source>
        <dbReference type="Google" id="ProtNLM"/>
    </source>
</evidence>
<gene>
    <name evidence="2" type="ORF">EBB54_21600</name>
</gene>
<feature type="compositionally biased region" description="Polar residues" evidence="1">
    <location>
        <begin position="27"/>
        <end position="59"/>
    </location>
</feature>
<dbReference type="Pfam" id="PF10719">
    <property type="entry name" value="ComFB"/>
    <property type="match status" value="1"/>
</dbReference>
<evidence type="ECO:0000256" key="1">
    <source>
        <dbReference type="SAM" id="MobiDB-lite"/>
    </source>
</evidence>
<feature type="region of interest" description="Disordered" evidence="1">
    <location>
        <begin position="155"/>
        <end position="334"/>
    </location>
</feature>
<feature type="compositionally biased region" description="Low complexity" evidence="1">
    <location>
        <begin position="83"/>
        <end position="100"/>
    </location>
</feature>
<name>A0A426DLN1_9FIRM</name>
<feature type="compositionally biased region" description="Low complexity" evidence="1">
    <location>
        <begin position="62"/>
        <end position="71"/>
    </location>
</feature>
<feature type="compositionally biased region" description="Low complexity" evidence="1">
    <location>
        <begin position="171"/>
        <end position="205"/>
    </location>
</feature>
<proteinExistence type="predicted"/>
<dbReference type="AlphaFoldDB" id="A0A426DLN1"/>
<keyword evidence="3" id="KW-1185">Reference proteome</keyword>
<comment type="caution">
    <text evidence="2">The sequence shown here is derived from an EMBL/GenBank/DDBJ whole genome shotgun (WGS) entry which is preliminary data.</text>
</comment>
<feature type="region of interest" description="Disordered" evidence="1">
    <location>
        <begin position="83"/>
        <end position="102"/>
    </location>
</feature>
<evidence type="ECO:0000313" key="3">
    <source>
        <dbReference type="Proteomes" id="UP000274920"/>
    </source>
</evidence>
<feature type="region of interest" description="Disordered" evidence="1">
    <location>
        <begin position="111"/>
        <end position="130"/>
    </location>
</feature>
<organism evidence="2 3">
    <name type="scientific">Schaedlerella arabinosiphila</name>
    <dbReference type="NCBI Taxonomy" id="2044587"/>
    <lineage>
        <taxon>Bacteria</taxon>
        <taxon>Bacillati</taxon>
        <taxon>Bacillota</taxon>
        <taxon>Clostridia</taxon>
        <taxon>Lachnospirales</taxon>
        <taxon>Lachnospiraceae</taxon>
        <taxon>Schaedlerella</taxon>
    </lineage>
</organism>
<accession>A0A426DLN1</accession>
<sequence length="424" mass="43079">MARKSNKTAHVLNLIAGHDAAKETDEQASIEQEASGSTGAQAVSDGSSAQAAQTASDGTDLQAAQAASDSAVSQTAQAASGAAAPQTAQAAPGQATGQAVSSGIGTVSGAGNQAAGAVPPPIPAQPQATAVPPQNNIAMIDKTGDDPVAELIQQKLSTEFEKQIQQSGTDASAPAESGSAPESSSDLGDSSDSSPDADASADSSAGTPPEILPVSESEAVVPEMNTTSDSDAASVSEENTASVSDAYSAPETPAENTVAEGHNAVDLTDSAPAESSVPEQAVEPTPAAGPISEYASSPDAVSLQNGADTMEAAPAQETASSQQSILEADPEPEEPEADFAAINVMEHIVRDKIIYYMRQFDVCTCDRCKADVTALTLNGLMPKYIVTMKAAVDPLLSYYTNRLISDVTVEATKSCMTVKENPRH</sequence>
<dbReference type="Proteomes" id="UP000274920">
    <property type="component" value="Unassembled WGS sequence"/>
</dbReference>